<dbReference type="InterPro" id="IPR008538">
    <property type="entry name" value="Uma2"/>
</dbReference>
<feature type="domain" description="Putative restriction endonuclease" evidence="1">
    <location>
        <begin position="24"/>
        <end position="182"/>
    </location>
</feature>
<sequence>MVTNFSLGKIPETIPENPVKLVTWEEFLINPNERMEWVDGKLVEKTGITFKHSVVQAKLAYYWRNYLNSSLQGGEVCTEALCRTNKQGRRPDVAYITQDLLEEVGNDFTILPQSFPLIAEIASPEDSGEGLFAKAQEYLESGCLEVWLVFPEARLVMVNNSKNWLLFNANEVVTTQNILTGFIVEVKELV</sequence>
<organism evidence="2 3">
    <name type="scientific">Gomphosphaeria aponina SAG 52.96 = DSM 107014</name>
    <dbReference type="NCBI Taxonomy" id="1521640"/>
    <lineage>
        <taxon>Bacteria</taxon>
        <taxon>Bacillati</taxon>
        <taxon>Cyanobacteriota</taxon>
        <taxon>Cyanophyceae</taxon>
        <taxon>Oscillatoriophycideae</taxon>
        <taxon>Chroococcales</taxon>
        <taxon>Gomphosphaeriaceae</taxon>
        <taxon>Gomphosphaeria</taxon>
    </lineage>
</organism>
<dbReference type="Gene3D" id="3.90.1570.10">
    <property type="entry name" value="tt1808, chain A"/>
    <property type="match status" value="1"/>
</dbReference>
<keyword evidence="2" id="KW-0378">Hydrolase</keyword>
<dbReference type="SUPFAM" id="SSF52980">
    <property type="entry name" value="Restriction endonuclease-like"/>
    <property type="match status" value="1"/>
</dbReference>
<dbReference type="PANTHER" id="PTHR34107">
    <property type="entry name" value="SLL0198 PROTEIN-RELATED"/>
    <property type="match status" value="1"/>
</dbReference>
<name>A0A941GUT5_9CHRO</name>
<comment type="caution">
    <text evidence="2">The sequence shown here is derived from an EMBL/GenBank/DDBJ whole genome shotgun (WGS) entry which is preliminary data.</text>
</comment>
<dbReference type="PANTHER" id="PTHR34107:SF4">
    <property type="entry name" value="SLL1222 PROTEIN"/>
    <property type="match status" value="1"/>
</dbReference>
<proteinExistence type="predicted"/>
<protein>
    <submittedName>
        <fullName evidence="2">Uma2 family endonuclease</fullName>
    </submittedName>
</protein>
<dbReference type="AlphaFoldDB" id="A0A941GUT5"/>
<keyword evidence="2" id="KW-0255">Endonuclease</keyword>
<dbReference type="CDD" id="cd06260">
    <property type="entry name" value="DUF820-like"/>
    <property type="match status" value="1"/>
</dbReference>
<keyword evidence="2" id="KW-0540">Nuclease</keyword>
<dbReference type="EMBL" id="JADQBC010000039">
    <property type="protein sequence ID" value="MBR8827685.1"/>
    <property type="molecule type" value="Genomic_DNA"/>
</dbReference>
<dbReference type="GO" id="GO:0004519">
    <property type="term" value="F:endonuclease activity"/>
    <property type="evidence" value="ECO:0007669"/>
    <property type="project" value="UniProtKB-KW"/>
</dbReference>
<gene>
    <name evidence="2" type="ORF">DSM107014_07215</name>
</gene>
<dbReference type="Proteomes" id="UP000767446">
    <property type="component" value="Unassembled WGS sequence"/>
</dbReference>
<accession>A0A941GUT5</accession>
<dbReference type="Pfam" id="PF05685">
    <property type="entry name" value="Uma2"/>
    <property type="match status" value="1"/>
</dbReference>
<evidence type="ECO:0000313" key="2">
    <source>
        <dbReference type="EMBL" id="MBR8827685.1"/>
    </source>
</evidence>
<reference evidence="2" key="1">
    <citation type="submission" date="2021-02" db="EMBL/GenBank/DDBJ databases">
        <title>Metagenome analyses of Stigonema ocellatum DSM 106950, Chlorogloea purpurea SAG 13.99 and Gomphosphaeria aponina DSM 107014.</title>
        <authorList>
            <person name="Marter P."/>
            <person name="Huang S."/>
        </authorList>
    </citation>
    <scope>NUCLEOTIDE SEQUENCE</scope>
    <source>
        <strain evidence="2">JP213</strain>
    </source>
</reference>
<evidence type="ECO:0000259" key="1">
    <source>
        <dbReference type="Pfam" id="PF05685"/>
    </source>
</evidence>
<dbReference type="InterPro" id="IPR011335">
    <property type="entry name" value="Restrct_endonuc-II-like"/>
</dbReference>
<dbReference type="InterPro" id="IPR012296">
    <property type="entry name" value="Nuclease_put_TT1808"/>
</dbReference>
<evidence type="ECO:0000313" key="3">
    <source>
        <dbReference type="Proteomes" id="UP000767446"/>
    </source>
</evidence>